<evidence type="ECO:0000313" key="2">
    <source>
        <dbReference type="Proteomes" id="UP000005239"/>
    </source>
</evidence>
<accession>A0A8R1YVD8</accession>
<organism evidence="1 2">
    <name type="scientific">Pristionchus pacificus</name>
    <name type="common">Parasitic nematode worm</name>
    <dbReference type="NCBI Taxonomy" id="54126"/>
    <lineage>
        <taxon>Eukaryota</taxon>
        <taxon>Metazoa</taxon>
        <taxon>Ecdysozoa</taxon>
        <taxon>Nematoda</taxon>
        <taxon>Chromadorea</taxon>
        <taxon>Rhabditida</taxon>
        <taxon>Rhabditina</taxon>
        <taxon>Diplogasteromorpha</taxon>
        <taxon>Diplogasteroidea</taxon>
        <taxon>Neodiplogasteridae</taxon>
        <taxon>Pristionchus</taxon>
    </lineage>
</organism>
<name>A0A2A6CWX5_PRIPA</name>
<dbReference type="Pfam" id="PF17900">
    <property type="entry name" value="Peptidase_M1_N"/>
    <property type="match status" value="1"/>
</dbReference>
<dbReference type="GO" id="GO:0043171">
    <property type="term" value="P:peptide catabolic process"/>
    <property type="evidence" value="ECO:0000318"/>
    <property type="project" value="GO_Central"/>
</dbReference>
<dbReference type="SUPFAM" id="SSF63737">
    <property type="entry name" value="Leukotriene A4 hydrolase N-terminal domain"/>
    <property type="match status" value="1"/>
</dbReference>
<keyword evidence="2" id="KW-1185">Reference proteome</keyword>
<dbReference type="InterPro" id="IPR045357">
    <property type="entry name" value="Aminopeptidase_N-like_N"/>
</dbReference>
<accession>A0A2A6CWX5</accession>
<evidence type="ECO:0000313" key="1">
    <source>
        <dbReference type="EnsemblMetazoa" id="PPA36347.1"/>
    </source>
</evidence>
<dbReference type="GO" id="GO:0006508">
    <property type="term" value="P:proteolysis"/>
    <property type="evidence" value="ECO:0000318"/>
    <property type="project" value="GO_Central"/>
</dbReference>
<dbReference type="InterPro" id="IPR042097">
    <property type="entry name" value="Aminopeptidase_N-like_N_sf"/>
</dbReference>
<dbReference type="InterPro" id="IPR050344">
    <property type="entry name" value="Peptidase_M1_aminopeptidases"/>
</dbReference>
<protein>
    <submittedName>
        <fullName evidence="1">Peptidase</fullName>
    </submittedName>
</protein>
<proteinExistence type="predicted"/>
<dbReference type="PANTHER" id="PTHR11533:SF299">
    <property type="entry name" value="AMINOPEPTIDASE"/>
    <property type="match status" value="1"/>
</dbReference>
<dbReference type="PANTHER" id="PTHR11533">
    <property type="entry name" value="PROTEASE M1 ZINC METALLOPROTEASE"/>
    <property type="match status" value="1"/>
</dbReference>
<dbReference type="GO" id="GO:0070006">
    <property type="term" value="F:metalloaminopeptidase activity"/>
    <property type="evidence" value="ECO:0000318"/>
    <property type="project" value="GO_Central"/>
</dbReference>
<dbReference type="Gene3D" id="2.60.40.1730">
    <property type="entry name" value="tricorn interacting facor f3 domain"/>
    <property type="match status" value="1"/>
</dbReference>
<dbReference type="Proteomes" id="UP000005239">
    <property type="component" value="Unassembled WGS sequence"/>
</dbReference>
<reference evidence="1" key="2">
    <citation type="submission" date="2022-06" db="UniProtKB">
        <authorList>
            <consortium name="EnsemblMetazoa"/>
        </authorList>
    </citation>
    <scope>IDENTIFICATION</scope>
    <source>
        <strain evidence="1">PS312</strain>
    </source>
</reference>
<dbReference type="OrthoDB" id="6584069at2759"/>
<dbReference type="AlphaFoldDB" id="A0A2A6CWX5"/>
<sequence>MRSSLLLCCMLYGVCNSVDPDESLPVYLRGMNWHKVIANSNVDLRLSDKIAPSNYAIDLAINVRGHAGAPKSDFNGTVTINLDIIKPVNIIELHSNGLIIEKARLVESVIFSNTIGITRISHNLERETITIHVNRTIQPKEEFMLQISYNGVAKLDEYGLDPKFNESLDSNGPYILATNNFPTGARFCGLNVYSNTDVKRKDSLNFRTITVFEKTRSLSTHQVALSINHLSAEVLEVQGFSNVRLISSTNSHNYYFSIPNHLPGRWAVYTKISEPIDIAALLKRKLGQLDAYSINDTAKEKLDIVILEGTTINTIQPGLITIGRPNLWIGDKPNEDLVFLNQLGVRNFISVHSANEMWQNYLFSNIFVNYSQSEKFVYDLPISAYSVFHASLHEKPLRDLNERPASTTELLHKCYVYSSEFQYLNERINKFHDIDYFVELVSSSCENSEDVKNFLDDYINQPGKALLIVNRKGDSVTVKQTRYHSTYFSDELRDLKTRYTIPIRYSVDSKKNQTATFLIDHNCDQLYFIFYEDIIIGSRNITQEERDRVMPALSKSMIAALTIGYKKYSDLQDQLKVYAQRHYGIYSVARQFISVRYVNTYVEDSKNLYFPSDCEEFSRFRADWNGMFNNNTKYWEQPTNSYDIDLVRNIDCINEWFNSTNYWSFLENNFLGNNSEIRPNLISRLITRTYAHYQWRELHRFFFRKAGNFTNHRFDLLADTIFNEWAMERLYNADVFPNTALRDDYLNELNEFVRRDPRRASSMSSDIEKRFELECIRKKLPDYHNEDEETMFEKYDELYNMFFRKLGKEE</sequence>
<gene>
    <name evidence="1" type="primary">WBGene00274716</name>
</gene>
<reference evidence="2" key="1">
    <citation type="journal article" date="2008" name="Nat. Genet.">
        <title>The Pristionchus pacificus genome provides a unique perspective on nematode lifestyle and parasitism.</title>
        <authorList>
            <person name="Dieterich C."/>
            <person name="Clifton S.W."/>
            <person name="Schuster L.N."/>
            <person name="Chinwalla A."/>
            <person name="Delehaunty K."/>
            <person name="Dinkelacker I."/>
            <person name="Fulton L."/>
            <person name="Fulton R."/>
            <person name="Godfrey J."/>
            <person name="Minx P."/>
            <person name="Mitreva M."/>
            <person name="Roeseler W."/>
            <person name="Tian H."/>
            <person name="Witte H."/>
            <person name="Yang S.P."/>
            <person name="Wilson R.K."/>
            <person name="Sommer R.J."/>
        </authorList>
    </citation>
    <scope>NUCLEOTIDE SEQUENCE [LARGE SCALE GENOMIC DNA]</scope>
    <source>
        <strain evidence="2">PS312</strain>
    </source>
</reference>
<dbReference type="EnsemblMetazoa" id="PPA36347.1">
    <property type="protein sequence ID" value="PPA36347.1"/>
    <property type="gene ID" value="WBGene00274716"/>
</dbReference>